<dbReference type="EMBL" id="FNWO01000004">
    <property type="protein sequence ID" value="SEH31854.1"/>
    <property type="molecule type" value="Genomic_DNA"/>
</dbReference>
<dbReference type="InterPro" id="IPR017841">
    <property type="entry name" value="Hopanoid_biosynth_HpnN"/>
</dbReference>
<feature type="transmembrane region" description="Helical" evidence="6">
    <location>
        <begin position="736"/>
        <end position="756"/>
    </location>
</feature>
<comment type="subcellular location">
    <subcellularLocation>
        <location evidence="1">Cell membrane</location>
        <topology evidence="1">Multi-pass membrane protein</topology>
    </subcellularLocation>
</comment>
<feature type="transmembrane region" description="Helical" evidence="6">
    <location>
        <begin position="12"/>
        <end position="36"/>
    </location>
</feature>
<evidence type="ECO:0000259" key="7">
    <source>
        <dbReference type="Pfam" id="PF03176"/>
    </source>
</evidence>
<dbReference type="PANTHER" id="PTHR33406">
    <property type="entry name" value="MEMBRANE PROTEIN MJ1562-RELATED"/>
    <property type="match status" value="1"/>
</dbReference>
<dbReference type="InterPro" id="IPR050545">
    <property type="entry name" value="Mycobact_MmpL"/>
</dbReference>
<dbReference type="OrthoDB" id="7518665at2"/>
<feature type="transmembrane region" description="Helical" evidence="6">
    <location>
        <begin position="369"/>
        <end position="391"/>
    </location>
</feature>
<dbReference type="GO" id="GO:0005886">
    <property type="term" value="C:plasma membrane"/>
    <property type="evidence" value="ECO:0007669"/>
    <property type="project" value="UniProtKB-SubCell"/>
</dbReference>
<evidence type="ECO:0000256" key="1">
    <source>
        <dbReference type="ARBA" id="ARBA00004651"/>
    </source>
</evidence>
<proteinExistence type="predicted"/>
<dbReference type="InterPro" id="IPR004869">
    <property type="entry name" value="MMPL_dom"/>
</dbReference>
<keyword evidence="2" id="KW-1003">Cell membrane</keyword>
<name>A0A1H6HC67_MAGFU</name>
<feature type="transmembrane region" description="Helical" evidence="6">
    <location>
        <begin position="403"/>
        <end position="427"/>
    </location>
</feature>
<reference evidence="9" key="1">
    <citation type="submission" date="2016-10" db="EMBL/GenBank/DDBJ databases">
        <authorList>
            <person name="Varghese N."/>
            <person name="Submissions S."/>
        </authorList>
    </citation>
    <scope>NUCLEOTIDE SEQUENCE [LARGE SCALE GENOMIC DNA]</scope>
    <source>
        <strain evidence="9">DSM 13234</strain>
    </source>
</reference>
<dbReference type="NCBIfam" id="TIGR03480">
    <property type="entry name" value="HpnN"/>
    <property type="match status" value="1"/>
</dbReference>
<keyword evidence="4 6" id="KW-1133">Transmembrane helix</keyword>
<feature type="transmembrane region" description="Helical" evidence="6">
    <location>
        <begin position="802"/>
        <end position="823"/>
    </location>
</feature>
<evidence type="ECO:0000256" key="4">
    <source>
        <dbReference type="ARBA" id="ARBA00022989"/>
    </source>
</evidence>
<dbReference type="Pfam" id="PF03176">
    <property type="entry name" value="MMPL"/>
    <property type="match status" value="1"/>
</dbReference>
<dbReference type="Proteomes" id="UP000182983">
    <property type="component" value="Unassembled WGS sequence"/>
</dbReference>
<evidence type="ECO:0000313" key="9">
    <source>
        <dbReference type="Proteomes" id="UP000182983"/>
    </source>
</evidence>
<accession>A0A1H6HC67</accession>
<dbReference type="PANTHER" id="PTHR33406:SF13">
    <property type="entry name" value="MEMBRANE PROTEIN YDFJ"/>
    <property type="match status" value="1"/>
</dbReference>
<keyword evidence="9" id="KW-1185">Reference proteome</keyword>
<dbReference type="Gene3D" id="1.20.1640.10">
    <property type="entry name" value="Multidrug efflux transporter AcrB transmembrane domain"/>
    <property type="match status" value="2"/>
</dbReference>
<evidence type="ECO:0000256" key="3">
    <source>
        <dbReference type="ARBA" id="ARBA00022692"/>
    </source>
</evidence>
<feature type="domain" description="Membrane transport protein MMPL" evidence="7">
    <location>
        <begin position="224"/>
        <end position="427"/>
    </location>
</feature>
<gene>
    <name evidence="8" type="ORF">SAMN04244559_01139</name>
</gene>
<feature type="transmembrane region" description="Helical" evidence="6">
    <location>
        <begin position="829"/>
        <end position="853"/>
    </location>
</feature>
<feature type="transmembrane region" description="Helical" evidence="6">
    <location>
        <begin position="328"/>
        <end position="348"/>
    </location>
</feature>
<feature type="transmembrane region" description="Helical" evidence="6">
    <location>
        <begin position="705"/>
        <end position="729"/>
    </location>
</feature>
<organism evidence="8 9">
    <name type="scientific">Magnetospirillum fulvum</name>
    <name type="common">Rhodospirillum fulvum</name>
    <dbReference type="NCBI Taxonomy" id="1082"/>
    <lineage>
        <taxon>Bacteria</taxon>
        <taxon>Pseudomonadati</taxon>
        <taxon>Pseudomonadota</taxon>
        <taxon>Alphaproteobacteria</taxon>
        <taxon>Rhodospirillales</taxon>
        <taxon>Rhodospirillaceae</taxon>
        <taxon>Magnetospirillum</taxon>
    </lineage>
</organism>
<dbReference type="AlphaFoldDB" id="A0A1H6HC67"/>
<protein>
    <recommendedName>
        <fullName evidence="7">Membrane transport protein MMPL domain-containing protein</fullName>
    </recommendedName>
</protein>
<evidence type="ECO:0000256" key="5">
    <source>
        <dbReference type="ARBA" id="ARBA00023136"/>
    </source>
</evidence>
<evidence type="ECO:0000256" key="2">
    <source>
        <dbReference type="ARBA" id="ARBA00022475"/>
    </source>
</evidence>
<keyword evidence="3 6" id="KW-0812">Transmembrane</keyword>
<feature type="transmembrane region" description="Helical" evidence="6">
    <location>
        <begin position="301"/>
        <end position="322"/>
    </location>
</feature>
<dbReference type="SUPFAM" id="SSF82866">
    <property type="entry name" value="Multidrug efflux transporter AcrB transmembrane domain"/>
    <property type="match status" value="2"/>
</dbReference>
<evidence type="ECO:0000256" key="6">
    <source>
        <dbReference type="SAM" id="Phobius"/>
    </source>
</evidence>
<sequence length="859" mass="89453">MARRFAVFIVDWCWRHAIAVVGIALVATVGLGLYAATHLSLDTDESKLISSDLPFRHAEQAIDAAFPHTLDRLVVVLDAPSPELAEEGVERLRAALAAVGGPIRSVERPSEELYFRRHGLLFLSPADLTTLSDRLVAAQPLLGTVAHDPSLRGLLSAVGMIVDGISHGQAGAADIEPLVARIDHVAAALAEGRSAEAADWQGMVAAGPMRDTPRRFLLAQARVDHGELEAGAEADRAIRAAASSLGLVPEHGYRVRLTGSVALSDANFATVTEGVEITAPLSLLAVLGLLFLAVRSLRVVVAIMISLVIGLVATAAFAALTVGSLNPISVAFAVMFVGIAVDFAIQFVTSYRNERHRLGDSAPAALASAGAMAGPLSLAALATAVGFLSFLPTAYTGVSQLGLIAGGGMVIALVVDFTVLPALLALLKPPPEPEPVGLRLAGPDRFLARHARPVVWGAGLVALAGLALLPFLPLDFDPLHLQDPKAEAVSTFHEMARDPEAGVYAVEALAPSRAEARELAKRLDALPGVRRTMTIDSFIPDDLDETLPIVADLAQVLGPTLNVAAPLPPPSPEQTAAALTGLAGRLEAELPGHEPSRLLASHLRAIAAAGPDRVGQLETALASGLSGLISSLRQSLDFTAPLTVETLPAALLRDWIAADGRVRVKVLPRENMEDARARARFVDAVAAVTPDAAGAPISMEMSGRVVVHAFALAAIGALLAIGLMLGLMLRRVLDSALVLAPLLLGALATVIAAWAGGLAINFANIIALPLLLGIGVAFNIYFVVNWRNGVTTPLQHPTTRAVLFSALTTGSAFGSLAVSPHLGTASMGLLLFVSLGLSVAATFVVLPALFHLLGRPNHD</sequence>
<feature type="transmembrane region" description="Helical" evidence="6">
    <location>
        <begin position="454"/>
        <end position="472"/>
    </location>
</feature>
<evidence type="ECO:0000313" key="8">
    <source>
        <dbReference type="EMBL" id="SEH31854.1"/>
    </source>
</evidence>
<feature type="transmembrane region" description="Helical" evidence="6">
    <location>
        <begin position="762"/>
        <end position="782"/>
    </location>
</feature>
<keyword evidence="5 6" id="KW-0472">Membrane</keyword>
<dbReference type="RefSeq" id="WP_074766438.1">
    <property type="nucleotide sequence ID" value="NZ_FNWO01000004.1"/>
</dbReference>